<dbReference type="InParanoid" id="A0A151ZDI4"/>
<dbReference type="EMBL" id="LODT01000031">
    <property type="protein sequence ID" value="KYQ92007.1"/>
    <property type="molecule type" value="Genomic_DNA"/>
</dbReference>
<dbReference type="AlphaFoldDB" id="A0A151ZDI4"/>
<gene>
    <name evidence="2" type="ORF">DLAC_06833</name>
</gene>
<evidence type="ECO:0000256" key="1">
    <source>
        <dbReference type="SAM" id="SignalP"/>
    </source>
</evidence>
<dbReference type="SUPFAM" id="SSF69318">
    <property type="entry name" value="Integrin alpha N-terminal domain"/>
    <property type="match status" value="1"/>
</dbReference>
<accession>A0A151ZDI4</accession>
<comment type="caution">
    <text evidence="2">The sequence shown here is derived from an EMBL/GenBank/DDBJ whole genome shotgun (WGS) entry which is preliminary data.</text>
</comment>
<dbReference type="Proteomes" id="UP000076078">
    <property type="component" value="Unassembled WGS sequence"/>
</dbReference>
<name>A0A151ZDI4_TIELA</name>
<feature type="chain" id="PRO_5007593156" description="Tenascin X" evidence="1">
    <location>
        <begin position="19"/>
        <end position="80"/>
    </location>
</feature>
<organism evidence="2 3">
    <name type="scientific">Tieghemostelium lacteum</name>
    <name type="common">Slime mold</name>
    <name type="synonym">Dictyostelium lacteum</name>
    <dbReference type="NCBI Taxonomy" id="361077"/>
    <lineage>
        <taxon>Eukaryota</taxon>
        <taxon>Amoebozoa</taxon>
        <taxon>Evosea</taxon>
        <taxon>Eumycetozoa</taxon>
        <taxon>Dictyostelia</taxon>
        <taxon>Dictyosteliales</taxon>
        <taxon>Raperosteliaceae</taxon>
        <taxon>Tieghemostelium</taxon>
    </lineage>
</organism>
<feature type="signal peptide" evidence="1">
    <location>
        <begin position="1"/>
        <end position="18"/>
    </location>
</feature>
<dbReference type="InterPro" id="IPR028994">
    <property type="entry name" value="Integrin_alpha_N"/>
</dbReference>
<evidence type="ECO:0000313" key="3">
    <source>
        <dbReference type="Proteomes" id="UP000076078"/>
    </source>
</evidence>
<protein>
    <recommendedName>
        <fullName evidence="4">Tenascin X</fullName>
    </recommendedName>
</protein>
<keyword evidence="1" id="KW-0732">Signal</keyword>
<evidence type="ECO:0008006" key="4">
    <source>
        <dbReference type="Google" id="ProtNLM"/>
    </source>
</evidence>
<proteinExistence type="predicted"/>
<sequence length="80" mass="9247">MYIFILLIIILKISINIAFPSSENLLNDTNSYRLELNSEFKTGGFDFNGDGKQDFIISDFQTNKLYVFLVISQDMVDRDL</sequence>
<keyword evidence="3" id="KW-1185">Reference proteome</keyword>
<evidence type="ECO:0000313" key="2">
    <source>
        <dbReference type="EMBL" id="KYQ92007.1"/>
    </source>
</evidence>
<reference evidence="2 3" key="1">
    <citation type="submission" date="2015-12" db="EMBL/GenBank/DDBJ databases">
        <title>Dictyostelia acquired genes for synthesis and detection of signals that induce cell-type specialization by lateral gene transfer from prokaryotes.</title>
        <authorList>
            <person name="Gloeckner G."/>
            <person name="Schaap P."/>
        </authorList>
    </citation>
    <scope>NUCLEOTIDE SEQUENCE [LARGE SCALE GENOMIC DNA]</scope>
    <source>
        <strain evidence="2 3">TK</strain>
    </source>
</reference>